<proteinExistence type="predicted"/>
<organism evidence="1">
    <name type="scientific">Ditylum brightwellii</name>
    <dbReference type="NCBI Taxonomy" id="49249"/>
    <lineage>
        <taxon>Eukaryota</taxon>
        <taxon>Sar</taxon>
        <taxon>Stramenopiles</taxon>
        <taxon>Ochrophyta</taxon>
        <taxon>Bacillariophyta</taxon>
        <taxon>Mediophyceae</taxon>
        <taxon>Lithodesmiophycidae</taxon>
        <taxon>Lithodesmiales</taxon>
        <taxon>Lithodesmiaceae</taxon>
        <taxon>Ditylum</taxon>
    </lineage>
</organism>
<reference evidence="1" key="1">
    <citation type="submission" date="2021-01" db="EMBL/GenBank/DDBJ databases">
        <authorList>
            <person name="Corre E."/>
            <person name="Pelletier E."/>
            <person name="Niang G."/>
            <person name="Scheremetjew M."/>
            <person name="Finn R."/>
            <person name="Kale V."/>
            <person name="Holt S."/>
            <person name="Cochrane G."/>
            <person name="Meng A."/>
            <person name="Brown T."/>
            <person name="Cohen L."/>
        </authorList>
    </citation>
    <scope>NUCLEOTIDE SEQUENCE</scope>
    <source>
        <strain evidence="1">GSO104</strain>
    </source>
</reference>
<name>A0A7S4RDN6_9STRA</name>
<dbReference type="AlphaFoldDB" id="A0A7S4RDN6"/>
<accession>A0A7S4RDN6</accession>
<gene>
    <name evidence="1" type="ORF">DBRI00130_LOCUS16994</name>
</gene>
<dbReference type="EMBL" id="HBNS01021443">
    <property type="protein sequence ID" value="CAE4611236.1"/>
    <property type="molecule type" value="Transcribed_RNA"/>
</dbReference>
<protein>
    <submittedName>
        <fullName evidence="1">Uncharacterized protein</fullName>
    </submittedName>
</protein>
<sequence>MKSRFSNIETTWHQRYQCCHLSPFRECHKEQAVPPPHQALFDDLDKTMKQIETLADNASMSFSAMALVFTSATASGHFVNLVELQIHLPYVPLTHFTRHPFPPLKTSFFAISW</sequence>
<evidence type="ECO:0000313" key="1">
    <source>
        <dbReference type="EMBL" id="CAE4611236.1"/>
    </source>
</evidence>